<keyword evidence="6 7" id="KW-0472">Membrane</keyword>
<evidence type="ECO:0000256" key="4">
    <source>
        <dbReference type="ARBA" id="ARBA00022989"/>
    </source>
</evidence>
<sequence>MDNQLILYVKNTVKVPLGEDDAIAIDKVDVNVKDKKILTALNMSDFPEKTIIEAEANGKSIHRMLQRVGALRSQDLVMPQHANPTVCFHCLPEKLREYFSEPVSSLFTCKMWSKLKREIENSTSETRSAVMVVEVLIATVTFQLVLSPLGSFQQSNDDHGFQEHSNGTAAIASDVVIFITLMILNLVGFFSSIAMILMLIRGFPLKNLLRITVLATSGSFLITIF</sequence>
<protein>
    <recommendedName>
        <fullName evidence="8">PGG domain-containing protein</fullName>
    </recommendedName>
</protein>
<organism evidence="9 10">
    <name type="scientific">Hevea brasiliensis</name>
    <name type="common">Para rubber tree</name>
    <name type="synonym">Siphonia brasiliensis</name>
    <dbReference type="NCBI Taxonomy" id="3981"/>
    <lineage>
        <taxon>Eukaryota</taxon>
        <taxon>Viridiplantae</taxon>
        <taxon>Streptophyta</taxon>
        <taxon>Embryophyta</taxon>
        <taxon>Tracheophyta</taxon>
        <taxon>Spermatophyta</taxon>
        <taxon>Magnoliopsida</taxon>
        <taxon>eudicotyledons</taxon>
        <taxon>Gunneridae</taxon>
        <taxon>Pentapetalae</taxon>
        <taxon>rosids</taxon>
        <taxon>fabids</taxon>
        <taxon>Malpighiales</taxon>
        <taxon>Euphorbiaceae</taxon>
        <taxon>Crotonoideae</taxon>
        <taxon>Micrandreae</taxon>
        <taxon>Hevea</taxon>
    </lineage>
</organism>
<dbReference type="PANTHER" id="PTHR24186:SF37">
    <property type="entry name" value="PGG DOMAIN-CONTAINING PROTEIN"/>
    <property type="match status" value="1"/>
</dbReference>
<feature type="transmembrane region" description="Helical" evidence="7">
    <location>
        <begin position="207"/>
        <end position="224"/>
    </location>
</feature>
<feature type="domain" description="PGG" evidence="8">
    <location>
        <begin position="122"/>
        <end position="201"/>
    </location>
</feature>
<evidence type="ECO:0000256" key="7">
    <source>
        <dbReference type="SAM" id="Phobius"/>
    </source>
</evidence>
<dbReference type="Pfam" id="PF13962">
    <property type="entry name" value="PGG"/>
    <property type="match status" value="1"/>
</dbReference>
<comment type="caution">
    <text evidence="9">The sequence shown here is derived from an EMBL/GenBank/DDBJ whole genome shotgun (WGS) entry which is preliminary data.</text>
</comment>
<evidence type="ECO:0000256" key="6">
    <source>
        <dbReference type="ARBA" id="ARBA00023136"/>
    </source>
</evidence>
<gene>
    <name evidence="9" type="ORF">P3X46_009090</name>
</gene>
<evidence type="ECO:0000256" key="1">
    <source>
        <dbReference type="ARBA" id="ARBA00004141"/>
    </source>
</evidence>
<comment type="subcellular location">
    <subcellularLocation>
        <location evidence="1">Membrane</location>
        <topology evidence="1">Multi-pass membrane protein</topology>
    </subcellularLocation>
</comment>
<keyword evidence="3" id="KW-0677">Repeat</keyword>
<reference evidence="9" key="1">
    <citation type="journal article" date="2023" name="Plant Biotechnol. J.">
        <title>Chromosome-level wild Hevea brasiliensis genome provides new tools for genomic-assisted breeding and valuable loci to elevate rubber yield.</title>
        <authorList>
            <person name="Cheng H."/>
            <person name="Song X."/>
            <person name="Hu Y."/>
            <person name="Wu T."/>
            <person name="Yang Q."/>
            <person name="An Z."/>
            <person name="Feng S."/>
            <person name="Deng Z."/>
            <person name="Wu W."/>
            <person name="Zeng X."/>
            <person name="Tu M."/>
            <person name="Wang X."/>
            <person name="Huang H."/>
        </authorList>
    </citation>
    <scope>NUCLEOTIDE SEQUENCE</scope>
    <source>
        <strain evidence="9">MT/VB/25A 57/8</strain>
    </source>
</reference>
<evidence type="ECO:0000313" key="10">
    <source>
        <dbReference type="Proteomes" id="UP001174677"/>
    </source>
</evidence>
<proteinExistence type="predicted"/>
<keyword evidence="4 7" id="KW-1133">Transmembrane helix</keyword>
<dbReference type="PANTHER" id="PTHR24186">
    <property type="entry name" value="PROTEIN PHOSPHATASE 1 REGULATORY SUBUNIT"/>
    <property type="match status" value="1"/>
</dbReference>
<keyword evidence="10" id="KW-1185">Reference proteome</keyword>
<keyword evidence="5" id="KW-0040">ANK repeat</keyword>
<feature type="transmembrane region" description="Helical" evidence="7">
    <location>
        <begin position="169"/>
        <end position="200"/>
    </location>
</feature>
<name>A0ABQ9MLV0_HEVBR</name>
<keyword evidence="2 7" id="KW-0812">Transmembrane</keyword>
<dbReference type="EMBL" id="JARPOI010000005">
    <property type="protein sequence ID" value="KAJ9180903.1"/>
    <property type="molecule type" value="Genomic_DNA"/>
</dbReference>
<dbReference type="InterPro" id="IPR026961">
    <property type="entry name" value="PGG_dom"/>
</dbReference>
<evidence type="ECO:0000256" key="3">
    <source>
        <dbReference type="ARBA" id="ARBA00022737"/>
    </source>
</evidence>
<evidence type="ECO:0000259" key="8">
    <source>
        <dbReference type="Pfam" id="PF13962"/>
    </source>
</evidence>
<accession>A0ABQ9MLV0</accession>
<evidence type="ECO:0000313" key="9">
    <source>
        <dbReference type="EMBL" id="KAJ9180903.1"/>
    </source>
</evidence>
<evidence type="ECO:0000256" key="5">
    <source>
        <dbReference type="ARBA" id="ARBA00023043"/>
    </source>
</evidence>
<evidence type="ECO:0000256" key="2">
    <source>
        <dbReference type="ARBA" id="ARBA00022692"/>
    </source>
</evidence>
<dbReference type="Proteomes" id="UP001174677">
    <property type="component" value="Chromosome 5"/>
</dbReference>
<feature type="transmembrane region" description="Helical" evidence="7">
    <location>
        <begin position="129"/>
        <end position="149"/>
    </location>
</feature>